<dbReference type="InterPro" id="IPR004695">
    <property type="entry name" value="SLAC1/Mae1/Ssu1/TehA"/>
</dbReference>
<dbReference type="OrthoDB" id="1099at2759"/>
<dbReference type="InterPro" id="IPR051629">
    <property type="entry name" value="Sulfite_efflux_TDT"/>
</dbReference>
<feature type="transmembrane region" description="Helical" evidence="10">
    <location>
        <begin position="344"/>
        <end position="369"/>
    </location>
</feature>
<evidence type="ECO:0000256" key="5">
    <source>
        <dbReference type="ARBA" id="ARBA00022692"/>
    </source>
</evidence>
<dbReference type="Proteomes" id="UP000272025">
    <property type="component" value="Unassembled WGS sequence"/>
</dbReference>
<dbReference type="PANTHER" id="PTHR31686">
    <property type="match status" value="1"/>
</dbReference>
<dbReference type="AlphaFoldDB" id="A0A3N2Q1Y8"/>
<feature type="transmembrane region" description="Helical" evidence="10">
    <location>
        <begin position="109"/>
        <end position="134"/>
    </location>
</feature>
<feature type="transmembrane region" description="Helical" evidence="10">
    <location>
        <begin position="155"/>
        <end position="179"/>
    </location>
</feature>
<feature type="transmembrane region" description="Helical" evidence="10">
    <location>
        <begin position="85"/>
        <end position="103"/>
    </location>
</feature>
<evidence type="ECO:0000256" key="6">
    <source>
        <dbReference type="ARBA" id="ARBA00022989"/>
    </source>
</evidence>
<feature type="transmembrane region" description="Helical" evidence="10">
    <location>
        <begin position="381"/>
        <end position="401"/>
    </location>
</feature>
<keyword evidence="5 10" id="KW-0812">Transmembrane</keyword>
<evidence type="ECO:0000256" key="8">
    <source>
        <dbReference type="ARBA" id="ARBA00056100"/>
    </source>
</evidence>
<proteinExistence type="inferred from homology"/>
<feature type="transmembrane region" description="Helical" evidence="10">
    <location>
        <begin position="407"/>
        <end position="427"/>
    </location>
</feature>
<dbReference type="InterPro" id="IPR038665">
    <property type="entry name" value="Voltage-dep_anion_channel_sf"/>
</dbReference>
<organism evidence="11 12">
    <name type="scientific">Sodiomyces alkalinus (strain CBS 110278 / VKM F-3762 / F11)</name>
    <name type="common">Alkaliphilic filamentous fungus</name>
    <dbReference type="NCBI Taxonomy" id="1314773"/>
    <lineage>
        <taxon>Eukaryota</taxon>
        <taxon>Fungi</taxon>
        <taxon>Dikarya</taxon>
        <taxon>Ascomycota</taxon>
        <taxon>Pezizomycotina</taxon>
        <taxon>Sordariomycetes</taxon>
        <taxon>Hypocreomycetidae</taxon>
        <taxon>Glomerellales</taxon>
        <taxon>Plectosphaerellaceae</taxon>
        <taxon>Sodiomyces</taxon>
    </lineage>
</organism>
<comment type="subcellular location">
    <subcellularLocation>
        <location evidence="1">Cell membrane</location>
        <topology evidence="1">Multi-pass membrane protein</topology>
    </subcellularLocation>
</comment>
<keyword evidence="4" id="KW-1003">Cell membrane</keyword>
<dbReference type="RefSeq" id="XP_028468441.1">
    <property type="nucleotide sequence ID" value="XM_028614813.1"/>
</dbReference>
<reference evidence="11 12" key="1">
    <citation type="journal article" date="2018" name="Mol. Ecol.">
        <title>The obligate alkalophilic soda-lake fungus Sodiomyces alkalinus has shifted to a protein diet.</title>
        <authorList>
            <person name="Grum-Grzhimaylo A.A."/>
            <person name="Falkoski D.L."/>
            <person name="van den Heuvel J."/>
            <person name="Valero-Jimenez C.A."/>
            <person name="Min B."/>
            <person name="Choi I.G."/>
            <person name="Lipzen A."/>
            <person name="Daum C.G."/>
            <person name="Aanen D.K."/>
            <person name="Tsang A."/>
            <person name="Henrissat B."/>
            <person name="Bilanenko E.N."/>
            <person name="de Vries R.P."/>
            <person name="van Kan J.A.L."/>
            <person name="Grigoriev I.V."/>
            <person name="Debets A.J.M."/>
        </authorList>
    </citation>
    <scope>NUCLEOTIDE SEQUENCE [LARGE SCALE GENOMIC DNA]</scope>
    <source>
        <strain evidence="11 12">F11</strain>
    </source>
</reference>
<sequence>MARSSERLAICLSTKPRHILSWLNKHVAPEASSAATTDQGGSCVVAVMSTDIPLNSEPGTENGNCVSISKDEVGWRRAIRNFTPSWFAVNMGTGVVSILLHTLPYNARWISHGVAIAFFVLNIVVFIIFTVMSIMRYTLYPEIWTAMLGNHEESILLGCFPMGLATIIDMMISTCYHWGDWLLYLAWALWWFDVILSVATCTTVPFIIFRRQKPRLDAVTANFLFPNLPVIVAAGEGSVVANALPSKSHAMTTLITCYVLWGIGECFTGLVLALYLHRLTVHGLPPRETIVSVFLPLGPLGQGGFGIQHLGIVALKLSPSSASSVIAAEELRSAAGPWMHGGEILHVLGTFLALCMWGFGVVWLSLAVFSLAALRRFPFNVGWWGFTFPLGVLATCTGILAESLDSVFFRVMTMIFSLSVCLLWLMVAVGTLQRVWTGVIFQAPCIRDLREKERQRVSDGRV</sequence>
<keyword evidence="6 10" id="KW-1133">Transmembrane helix</keyword>
<evidence type="ECO:0000256" key="7">
    <source>
        <dbReference type="ARBA" id="ARBA00023136"/>
    </source>
</evidence>
<dbReference type="Pfam" id="PF03595">
    <property type="entry name" value="SLAC1"/>
    <property type="match status" value="1"/>
</dbReference>
<dbReference type="PANTHER" id="PTHR31686:SF1">
    <property type="entry name" value="SULFITE EFFLUX PUMP SSU1"/>
    <property type="match status" value="1"/>
</dbReference>
<comment type="similarity">
    <text evidence="2">Belongs to the tellurite-resistance/dicarboxylate transporter (TDT) family.</text>
</comment>
<evidence type="ECO:0000256" key="1">
    <source>
        <dbReference type="ARBA" id="ARBA00004651"/>
    </source>
</evidence>
<name>A0A3N2Q1Y8_SODAK</name>
<accession>A0A3N2Q1Y8</accession>
<feature type="transmembrane region" description="Helical" evidence="10">
    <location>
        <begin position="185"/>
        <end position="209"/>
    </location>
</feature>
<dbReference type="EMBL" id="ML119052">
    <property type="protein sequence ID" value="ROT40635.1"/>
    <property type="molecule type" value="Genomic_DNA"/>
</dbReference>
<evidence type="ECO:0000256" key="10">
    <source>
        <dbReference type="SAM" id="Phobius"/>
    </source>
</evidence>
<evidence type="ECO:0000256" key="2">
    <source>
        <dbReference type="ARBA" id="ARBA00008566"/>
    </source>
</evidence>
<dbReference type="GO" id="GO:0005886">
    <property type="term" value="C:plasma membrane"/>
    <property type="evidence" value="ECO:0007669"/>
    <property type="project" value="UniProtKB-SubCell"/>
</dbReference>
<evidence type="ECO:0000256" key="4">
    <source>
        <dbReference type="ARBA" id="ARBA00022475"/>
    </source>
</evidence>
<keyword evidence="12" id="KW-1185">Reference proteome</keyword>
<evidence type="ECO:0000256" key="9">
    <source>
        <dbReference type="ARBA" id="ARBA00072906"/>
    </source>
</evidence>
<evidence type="ECO:0000313" key="11">
    <source>
        <dbReference type="EMBL" id="ROT40635.1"/>
    </source>
</evidence>
<dbReference type="GeneID" id="39583290"/>
<dbReference type="Gene3D" id="1.50.10.150">
    <property type="entry name" value="Voltage-dependent anion channel"/>
    <property type="match status" value="1"/>
</dbReference>
<dbReference type="CDD" id="cd09318">
    <property type="entry name" value="TDT_SSU1"/>
    <property type="match status" value="1"/>
</dbReference>
<dbReference type="GO" id="GO:0000319">
    <property type="term" value="F:sulfite transmembrane transporter activity"/>
    <property type="evidence" value="ECO:0007669"/>
    <property type="project" value="TreeGrafter"/>
</dbReference>
<keyword evidence="3" id="KW-0813">Transport</keyword>
<evidence type="ECO:0000313" key="12">
    <source>
        <dbReference type="Proteomes" id="UP000272025"/>
    </source>
</evidence>
<comment type="function">
    <text evidence="8">Sulphite efflux pump required for the secretion of sulphite as a reducing agent. In the presence of sulphite, cystine in keratin is directly cleaved to cysteine and S-sulphocysteine, and thereby, reduced proteins become accessible to hydrolysis by a variety of secreted endo- and exoproteases. Excretion of sulphite mediated by an efflux pump also represents a detoxification pathway for dermatophytes during infection of the epidermal stratum corneum, hair and nails, which are rich in cysteine.</text>
</comment>
<feature type="transmembrane region" description="Helical" evidence="10">
    <location>
        <begin position="255"/>
        <end position="276"/>
    </location>
</feature>
<protein>
    <recommendedName>
        <fullName evidence="9">Sulfite efflux pump SSU1</fullName>
    </recommendedName>
</protein>
<evidence type="ECO:0000256" key="3">
    <source>
        <dbReference type="ARBA" id="ARBA00022448"/>
    </source>
</evidence>
<gene>
    <name evidence="11" type="ORF">SODALDRAFT_376410</name>
</gene>
<dbReference type="STRING" id="1314773.A0A3N2Q1Y8"/>
<dbReference type="FunFam" id="1.50.10.150:FF:000004">
    <property type="entry name" value="Malic acid transporter"/>
    <property type="match status" value="1"/>
</dbReference>
<keyword evidence="7 10" id="KW-0472">Membrane</keyword>